<evidence type="ECO:0000256" key="1">
    <source>
        <dbReference type="SAM" id="MobiDB-lite"/>
    </source>
</evidence>
<dbReference type="PANTHER" id="PTHR12223:SF34">
    <property type="entry name" value="L-TYPE LECTIN-LIKE DOMAIN-CONTAINING PROTEIN"/>
    <property type="match status" value="1"/>
</dbReference>
<proteinExistence type="predicted"/>
<gene>
    <name evidence="3" type="ORF">TVY486_0706640</name>
</gene>
<dbReference type="GO" id="GO:0005789">
    <property type="term" value="C:endoplasmic reticulum membrane"/>
    <property type="evidence" value="ECO:0007669"/>
    <property type="project" value="TreeGrafter"/>
</dbReference>
<dbReference type="GO" id="GO:0005537">
    <property type="term" value="F:D-mannose binding"/>
    <property type="evidence" value="ECO:0007669"/>
    <property type="project" value="TreeGrafter"/>
</dbReference>
<dbReference type="GO" id="GO:0005793">
    <property type="term" value="C:endoplasmic reticulum-Golgi intermediate compartment"/>
    <property type="evidence" value="ECO:0007669"/>
    <property type="project" value="TreeGrafter"/>
</dbReference>
<dbReference type="VEuPathDB" id="TriTrypDB:TvY486_0706640"/>
<dbReference type="SUPFAM" id="SSF49899">
    <property type="entry name" value="Concanavalin A-like lectins/glucanases"/>
    <property type="match status" value="1"/>
</dbReference>
<dbReference type="PROSITE" id="PS51257">
    <property type="entry name" value="PROKAR_LIPOPROTEIN"/>
    <property type="match status" value="1"/>
</dbReference>
<dbReference type="AlphaFoldDB" id="G0TZE6"/>
<dbReference type="OMA" id="VPHYMIG"/>
<dbReference type="GO" id="GO:0030134">
    <property type="term" value="C:COPII-coated ER to Golgi transport vesicle"/>
    <property type="evidence" value="ECO:0007669"/>
    <property type="project" value="TreeGrafter"/>
</dbReference>
<feature type="region of interest" description="Disordered" evidence="1">
    <location>
        <begin position="195"/>
        <end position="237"/>
    </location>
</feature>
<sequence length="576" mass="64842">MASGSRQVLGASRLLVLSVLFFVCCLLTSACLGGAETQPLTANSSGSGVARSPVILEHSFSAPLVSDWWEEGVPHFMIGGSAVANEKFVRLTASNLGDHGFAFNVAPCDHVAWEVRLRFSIRPPLPIIRQWRKEHKEGEQVEVSPYQGGEGMALWYLEQPVGDDHQQSLKRDGKVRINETEEELLHRDPHFAADILFGDDDDGEDGDEDEDEESGTKTVDGEDQGEDERASKEEKRRTKLLELQKKREELYHRVFNRGTSVDDSNFEPRMLGLKFSDFKGFGILLDSVGHMESNVAERMDGNNVSDKRSGAMYHKKHEPQVTVVFNLPMQERNGTAPAVNNFDAKQRDFRLFPARLQCKYNFLQYSSHHAIGETNETSKGGGTHGQEDGQRALLENEPEDPVELVVSYHDRRLRVSFIREDPSRRHVVLVHNGSDTTNGRPVQPQMQIGKVHVETLCGEIENLDLPLDYHFGVSASTGAREERVHEREQKGGRSTPSTLTSFYREIEVQHQQHQHVDIHDVLSFELRELGSDAGELGYAKRTTVEHFDHEADKRERERFSRHIETEVSGAENGGDS</sequence>
<evidence type="ECO:0008006" key="4">
    <source>
        <dbReference type="Google" id="ProtNLM"/>
    </source>
</evidence>
<reference evidence="3" key="1">
    <citation type="journal article" date="2012" name="Proc. Natl. Acad. Sci. U.S.A.">
        <title>Antigenic diversity is generated by distinct evolutionary mechanisms in African trypanosome species.</title>
        <authorList>
            <person name="Jackson A.P."/>
            <person name="Berry A."/>
            <person name="Aslett M."/>
            <person name="Allison H.C."/>
            <person name="Burton P."/>
            <person name="Vavrova-Anderson J."/>
            <person name="Brown R."/>
            <person name="Browne H."/>
            <person name="Corton N."/>
            <person name="Hauser H."/>
            <person name="Gamble J."/>
            <person name="Gilderthorp R."/>
            <person name="Marcello L."/>
            <person name="McQuillan J."/>
            <person name="Otto T.D."/>
            <person name="Quail M.A."/>
            <person name="Sanders M.J."/>
            <person name="van Tonder A."/>
            <person name="Ginger M.L."/>
            <person name="Field M.C."/>
            <person name="Barry J.D."/>
            <person name="Hertz-Fowler C."/>
            <person name="Berriman M."/>
        </authorList>
    </citation>
    <scope>NUCLEOTIDE SEQUENCE</scope>
    <source>
        <strain evidence="3">Y486</strain>
    </source>
</reference>
<dbReference type="InterPro" id="IPR013320">
    <property type="entry name" value="ConA-like_dom_sf"/>
</dbReference>
<evidence type="ECO:0000313" key="3">
    <source>
        <dbReference type="EMBL" id="CCC49349.1"/>
    </source>
</evidence>
<evidence type="ECO:0000256" key="2">
    <source>
        <dbReference type="SAM" id="SignalP"/>
    </source>
</evidence>
<name>G0TZE6_TRYVY</name>
<feature type="compositionally biased region" description="Basic and acidic residues" evidence="1">
    <location>
        <begin position="227"/>
        <end position="237"/>
    </location>
</feature>
<dbReference type="GO" id="GO:0000139">
    <property type="term" value="C:Golgi membrane"/>
    <property type="evidence" value="ECO:0007669"/>
    <property type="project" value="TreeGrafter"/>
</dbReference>
<feature type="chain" id="PRO_5003410206" description="L-type lectin-like domain-containing protein" evidence="2">
    <location>
        <begin position="38"/>
        <end position="576"/>
    </location>
</feature>
<protein>
    <recommendedName>
        <fullName evidence="4">L-type lectin-like domain-containing protein</fullName>
    </recommendedName>
</protein>
<dbReference type="GO" id="GO:0006888">
    <property type="term" value="P:endoplasmic reticulum to Golgi vesicle-mediated transport"/>
    <property type="evidence" value="ECO:0007669"/>
    <property type="project" value="TreeGrafter"/>
</dbReference>
<feature type="region of interest" description="Disordered" evidence="1">
    <location>
        <begin position="548"/>
        <end position="576"/>
    </location>
</feature>
<accession>G0TZE6</accession>
<dbReference type="EMBL" id="HE573023">
    <property type="protein sequence ID" value="CCC49349.1"/>
    <property type="molecule type" value="Genomic_DNA"/>
</dbReference>
<keyword evidence="2" id="KW-0732">Signal</keyword>
<feature type="signal peptide" evidence="2">
    <location>
        <begin position="1"/>
        <end position="37"/>
    </location>
</feature>
<organism evidence="3">
    <name type="scientific">Trypanosoma vivax (strain Y486)</name>
    <dbReference type="NCBI Taxonomy" id="1055687"/>
    <lineage>
        <taxon>Eukaryota</taxon>
        <taxon>Discoba</taxon>
        <taxon>Euglenozoa</taxon>
        <taxon>Kinetoplastea</taxon>
        <taxon>Metakinetoplastina</taxon>
        <taxon>Trypanosomatida</taxon>
        <taxon>Trypanosomatidae</taxon>
        <taxon>Trypanosoma</taxon>
        <taxon>Duttonella</taxon>
    </lineage>
</organism>
<dbReference type="InterPro" id="IPR051136">
    <property type="entry name" value="Intracellular_Lectin-GPT"/>
</dbReference>
<feature type="compositionally biased region" description="Basic and acidic residues" evidence="1">
    <location>
        <begin position="548"/>
        <end position="565"/>
    </location>
</feature>
<dbReference type="Gene3D" id="2.60.120.200">
    <property type="match status" value="1"/>
</dbReference>
<dbReference type="PANTHER" id="PTHR12223">
    <property type="entry name" value="VESICULAR MANNOSE-BINDING LECTIN"/>
    <property type="match status" value="1"/>
</dbReference>
<feature type="compositionally biased region" description="Acidic residues" evidence="1">
    <location>
        <begin position="197"/>
        <end position="213"/>
    </location>
</feature>